<dbReference type="InterPro" id="IPR001734">
    <property type="entry name" value="Na/solute_symporter"/>
</dbReference>
<evidence type="ECO:0000256" key="3">
    <source>
        <dbReference type="ARBA" id="ARBA00022448"/>
    </source>
</evidence>
<feature type="transmembrane region" description="Helical" evidence="9">
    <location>
        <begin position="268"/>
        <end position="290"/>
    </location>
</feature>
<feature type="transmembrane region" description="Helical" evidence="9">
    <location>
        <begin position="128"/>
        <end position="149"/>
    </location>
</feature>
<feature type="transmembrane region" description="Helical" evidence="9">
    <location>
        <begin position="76"/>
        <end position="100"/>
    </location>
</feature>
<protein>
    <submittedName>
        <fullName evidence="10">Na+/proline symporter</fullName>
    </submittedName>
</protein>
<dbReference type="Proteomes" id="UP000184052">
    <property type="component" value="Unassembled WGS sequence"/>
</dbReference>
<dbReference type="GO" id="GO:0046942">
    <property type="term" value="P:carboxylic acid transport"/>
    <property type="evidence" value="ECO:0007669"/>
    <property type="project" value="UniProtKB-ARBA"/>
</dbReference>
<feature type="transmembrane region" description="Helical" evidence="9">
    <location>
        <begin position="302"/>
        <end position="323"/>
    </location>
</feature>
<keyword evidence="4" id="KW-1003">Cell membrane</keyword>
<dbReference type="PANTHER" id="PTHR48086:SF7">
    <property type="entry name" value="SODIUM-SOLUTE SYMPORTER-RELATED"/>
    <property type="match status" value="1"/>
</dbReference>
<dbReference type="AlphaFoldDB" id="A0A1M6GTX6"/>
<organism evidence="10 11">
    <name type="scientific">Dethiosulfatibacter aminovorans DSM 17477</name>
    <dbReference type="NCBI Taxonomy" id="1121476"/>
    <lineage>
        <taxon>Bacteria</taxon>
        <taxon>Bacillati</taxon>
        <taxon>Bacillota</taxon>
        <taxon>Tissierellia</taxon>
        <taxon>Dethiosulfatibacter</taxon>
    </lineage>
</organism>
<feature type="transmembrane region" description="Helical" evidence="9">
    <location>
        <begin position="155"/>
        <end position="173"/>
    </location>
</feature>
<reference evidence="10 11" key="1">
    <citation type="submission" date="2016-11" db="EMBL/GenBank/DDBJ databases">
        <authorList>
            <person name="Jaros S."/>
            <person name="Januszkiewicz K."/>
            <person name="Wedrychowicz H."/>
        </authorList>
    </citation>
    <scope>NUCLEOTIDE SEQUENCE [LARGE SCALE GENOMIC DNA]</scope>
    <source>
        <strain evidence="10 11">DSM 17477</strain>
    </source>
</reference>
<evidence type="ECO:0000256" key="4">
    <source>
        <dbReference type="ARBA" id="ARBA00022475"/>
    </source>
</evidence>
<dbReference type="PROSITE" id="PS50283">
    <property type="entry name" value="NA_SOLUT_SYMP_3"/>
    <property type="match status" value="1"/>
</dbReference>
<evidence type="ECO:0000256" key="7">
    <source>
        <dbReference type="ARBA" id="ARBA00023136"/>
    </source>
</evidence>
<dbReference type="Pfam" id="PF00474">
    <property type="entry name" value="SSF"/>
    <property type="match status" value="1"/>
</dbReference>
<keyword evidence="11" id="KW-1185">Reference proteome</keyword>
<dbReference type="STRING" id="1121476.SAMN02745751_01837"/>
<feature type="transmembrane region" description="Helical" evidence="9">
    <location>
        <begin position="419"/>
        <end position="441"/>
    </location>
</feature>
<evidence type="ECO:0000256" key="1">
    <source>
        <dbReference type="ARBA" id="ARBA00004141"/>
    </source>
</evidence>
<evidence type="ECO:0000256" key="6">
    <source>
        <dbReference type="ARBA" id="ARBA00022989"/>
    </source>
</evidence>
<dbReference type="GO" id="GO:0005886">
    <property type="term" value="C:plasma membrane"/>
    <property type="evidence" value="ECO:0007669"/>
    <property type="project" value="TreeGrafter"/>
</dbReference>
<comment type="subcellular location">
    <subcellularLocation>
        <location evidence="1">Membrane</location>
        <topology evidence="1">Multi-pass membrane protein</topology>
    </subcellularLocation>
</comment>
<dbReference type="OrthoDB" id="9766407at2"/>
<evidence type="ECO:0000256" key="2">
    <source>
        <dbReference type="ARBA" id="ARBA00006434"/>
    </source>
</evidence>
<comment type="similarity">
    <text evidence="2 8">Belongs to the sodium:solute symporter (SSF) (TC 2.A.21) family.</text>
</comment>
<dbReference type="PANTHER" id="PTHR48086">
    <property type="entry name" value="SODIUM/PROLINE SYMPORTER-RELATED"/>
    <property type="match status" value="1"/>
</dbReference>
<dbReference type="EMBL" id="FQZL01000011">
    <property type="protein sequence ID" value="SHJ13414.1"/>
    <property type="molecule type" value="Genomic_DNA"/>
</dbReference>
<feature type="transmembrane region" description="Helical" evidence="9">
    <location>
        <begin position="388"/>
        <end position="407"/>
    </location>
</feature>
<dbReference type="InterPro" id="IPR018212">
    <property type="entry name" value="Na/solute_symporter_CS"/>
</dbReference>
<dbReference type="PROSITE" id="PS00456">
    <property type="entry name" value="NA_SOLUT_SYMP_1"/>
    <property type="match status" value="1"/>
</dbReference>
<feature type="transmembrane region" description="Helical" evidence="9">
    <location>
        <begin position="185"/>
        <end position="207"/>
    </location>
</feature>
<dbReference type="RefSeq" id="WP_073049279.1">
    <property type="nucleotide sequence ID" value="NZ_FQZL01000011.1"/>
</dbReference>
<feature type="transmembrane region" description="Helical" evidence="9">
    <location>
        <begin position="6"/>
        <end position="25"/>
    </location>
</feature>
<proteinExistence type="inferred from homology"/>
<accession>A0A1M6GTX6</accession>
<feature type="transmembrane region" description="Helical" evidence="9">
    <location>
        <begin position="447"/>
        <end position="470"/>
    </location>
</feature>
<feature type="transmembrane region" description="Helical" evidence="9">
    <location>
        <begin position="45"/>
        <end position="64"/>
    </location>
</feature>
<evidence type="ECO:0000256" key="9">
    <source>
        <dbReference type="SAM" id="Phobius"/>
    </source>
</evidence>
<dbReference type="Gene3D" id="1.20.1730.10">
    <property type="entry name" value="Sodium/glucose cotransporter"/>
    <property type="match status" value="1"/>
</dbReference>
<gene>
    <name evidence="10" type="ORF">SAMN02745751_01837</name>
</gene>
<keyword evidence="3" id="KW-0813">Transport</keyword>
<evidence type="ECO:0000313" key="10">
    <source>
        <dbReference type="EMBL" id="SHJ13414.1"/>
    </source>
</evidence>
<sequence length="482" mass="51770">MDGYRVAALILIVSYMILCLGVGFVKKSVITNRQDYFLAGKKTALIVLFFTTFASSSGAGNFIGQAGRGSLMGVSAYWWFLGEAFLAWIIFGMIIAPYLAKFKYMTMPQYIAEELCGGDMVVRKVAGFAALMPNIVWAGGQIMGLSYVLDQLFGIDYRIAVLVTSVVFIYYTVQGGLEAVIYTDTYQGIIQIALAVFVIFFGLKTFGFNPSILKERVVDMDPTHWDLGALGFKATISSFFVAFFGGLANPILWNRAFAAKDVRAAKGAFRLSMISTIVLVFFIISIGMSASTMNPGVGDQALVWLIINKMPKFLTVLLGLGVAGATMSTADTHLNAGAANIVVDIIDPEEKLSEEQAIKYSRYATFFAGIIAVGGAMTFPTIYDLAAVGYAICGGVLIPLFVMGYIMKDKTAKTFKSKLSIKAARFGIIVGGVSACLFELVPALNAVAAGGIIPAIVFTIGTTLLVNLAVKDDEDISSQAAR</sequence>
<evidence type="ECO:0000313" key="11">
    <source>
        <dbReference type="Proteomes" id="UP000184052"/>
    </source>
</evidence>
<keyword evidence="7 9" id="KW-0472">Membrane</keyword>
<keyword evidence="5 9" id="KW-0812">Transmembrane</keyword>
<evidence type="ECO:0000256" key="8">
    <source>
        <dbReference type="RuleBase" id="RU362091"/>
    </source>
</evidence>
<dbReference type="GO" id="GO:0022857">
    <property type="term" value="F:transmembrane transporter activity"/>
    <property type="evidence" value="ECO:0007669"/>
    <property type="project" value="InterPro"/>
</dbReference>
<feature type="transmembrane region" description="Helical" evidence="9">
    <location>
        <begin position="227"/>
        <end position="247"/>
    </location>
</feature>
<dbReference type="CDD" id="cd10322">
    <property type="entry name" value="SLC5sbd"/>
    <property type="match status" value="1"/>
</dbReference>
<dbReference type="InterPro" id="IPR050277">
    <property type="entry name" value="Sodium:Solute_Symporter"/>
</dbReference>
<feature type="transmembrane region" description="Helical" evidence="9">
    <location>
        <begin position="363"/>
        <end position="382"/>
    </location>
</feature>
<dbReference type="InterPro" id="IPR038377">
    <property type="entry name" value="Na/Glc_symporter_sf"/>
</dbReference>
<keyword evidence="6 9" id="KW-1133">Transmembrane helix</keyword>
<evidence type="ECO:0000256" key="5">
    <source>
        <dbReference type="ARBA" id="ARBA00022692"/>
    </source>
</evidence>
<name>A0A1M6GTX6_9FIRM</name>